<dbReference type="AlphaFoldDB" id="A0A1S7R4C5"/>
<organism evidence="2 3">
    <name type="scientific">Agrobacterium deltaense Zutra 3/1</name>
    <dbReference type="NCBI Taxonomy" id="1183427"/>
    <lineage>
        <taxon>Bacteria</taxon>
        <taxon>Pseudomonadati</taxon>
        <taxon>Pseudomonadota</taxon>
        <taxon>Alphaproteobacteria</taxon>
        <taxon>Hyphomicrobiales</taxon>
        <taxon>Rhizobiaceae</taxon>
        <taxon>Rhizobium/Agrobacterium group</taxon>
        <taxon>Agrobacterium</taxon>
    </lineage>
</organism>
<gene>
    <name evidence="2" type="ORF">AGR7C_Lc120153</name>
</gene>
<name>A0A1S7R4C5_9HYPH</name>
<accession>A0A1S7R4C5</accession>
<dbReference type="InterPro" id="IPR001610">
    <property type="entry name" value="PAC"/>
</dbReference>
<dbReference type="Proteomes" id="UP000191987">
    <property type="component" value="Unassembled WGS sequence"/>
</dbReference>
<dbReference type="SMART" id="SM00086">
    <property type="entry name" value="PAC"/>
    <property type="match status" value="1"/>
</dbReference>
<reference evidence="2 3" key="1">
    <citation type="submission" date="2016-01" db="EMBL/GenBank/DDBJ databases">
        <authorList>
            <person name="Oliw E.H."/>
        </authorList>
    </citation>
    <scope>NUCLEOTIDE SEQUENCE [LARGE SCALE GENOMIC DNA]</scope>
    <source>
        <strain evidence="2 3">Zutra 3-1</strain>
    </source>
</reference>
<proteinExistence type="predicted"/>
<dbReference type="CDD" id="cd00130">
    <property type="entry name" value="PAS"/>
    <property type="match status" value="1"/>
</dbReference>
<dbReference type="InterPro" id="IPR035965">
    <property type="entry name" value="PAS-like_dom_sf"/>
</dbReference>
<feature type="domain" description="PAS fold-3" evidence="1">
    <location>
        <begin position="48"/>
        <end position="112"/>
    </location>
</feature>
<evidence type="ECO:0000259" key="1">
    <source>
        <dbReference type="Pfam" id="PF08447"/>
    </source>
</evidence>
<evidence type="ECO:0000313" key="2">
    <source>
        <dbReference type="EMBL" id="CUX46794.1"/>
    </source>
</evidence>
<dbReference type="Pfam" id="PF08447">
    <property type="entry name" value="PAS_3"/>
    <property type="match status" value="1"/>
</dbReference>
<dbReference type="InterPro" id="IPR000014">
    <property type="entry name" value="PAS"/>
</dbReference>
<dbReference type="SUPFAM" id="SSF55785">
    <property type="entry name" value="PYP-like sensor domain (PAS domain)"/>
    <property type="match status" value="1"/>
</dbReference>
<dbReference type="EMBL" id="FBWG01000030">
    <property type="protein sequence ID" value="CUX46794.1"/>
    <property type="molecule type" value="Genomic_DNA"/>
</dbReference>
<dbReference type="Gene3D" id="3.30.450.20">
    <property type="entry name" value="PAS domain"/>
    <property type="match status" value="1"/>
</dbReference>
<evidence type="ECO:0000313" key="3">
    <source>
        <dbReference type="Proteomes" id="UP000191987"/>
    </source>
</evidence>
<sequence>MLENISLEETLVGYYSWNIGQNLIYLDAVAAHLREVSPDKAACGIPVEHFIAQIESGSRARVAKAVYNSLTNGVFYDQEYRIQLKAGGFRWLRTTGRVILDSDRIPIMAMGTVRDVSAGKVLLM</sequence>
<protein>
    <recommendedName>
        <fullName evidence="1">PAS fold-3 domain-containing protein</fullName>
    </recommendedName>
</protein>
<dbReference type="InterPro" id="IPR013655">
    <property type="entry name" value="PAS_fold_3"/>
</dbReference>